<organism evidence="2 3">
    <name type="scientific">Pseudomonas saponiphila</name>
    <dbReference type="NCBI Taxonomy" id="556534"/>
    <lineage>
        <taxon>Bacteria</taxon>
        <taxon>Pseudomonadati</taxon>
        <taxon>Pseudomonadota</taxon>
        <taxon>Gammaproteobacteria</taxon>
        <taxon>Pseudomonadales</taxon>
        <taxon>Pseudomonadaceae</taxon>
        <taxon>Pseudomonas</taxon>
    </lineage>
</organism>
<feature type="chain" id="PRO_5011708363" evidence="1">
    <location>
        <begin position="20"/>
        <end position="156"/>
    </location>
</feature>
<evidence type="ECO:0000313" key="3">
    <source>
        <dbReference type="Proteomes" id="UP000198982"/>
    </source>
</evidence>
<dbReference type="AlphaFoldDB" id="A0A1H4Y559"/>
<evidence type="ECO:0000256" key="1">
    <source>
        <dbReference type="SAM" id="SignalP"/>
    </source>
</evidence>
<dbReference type="EMBL" id="FNTJ01000002">
    <property type="protein sequence ID" value="SED12480.1"/>
    <property type="molecule type" value="Genomic_DNA"/>
</dbReference>
<keyword evidence="1" id="KW-0732">Signal</keyword>
<reference evidence="3" key="1">
    <citation type="submission" date="2016-10" db="EMBL/GenBank/DDBJ databases">
        <authorList>
            <person name="Varghese N."/>
            <person name="Submissions S."/>
        </authorList>
    </citation>
    <scope>NUCLEOTIDE SEQUENCE [LARGE SCALE GENOMIC DNA]</scope>
    <source>
        <strain evidence="3">DSM 9751</strain>
    </source>
</reference>
<sequence>MKRIFGLTLCLLAASMAQAEQKLRVIDLGDDQPVSAEAAERGRQAIAAQEAAKKIKPEEAREFLKRLNKTVEHGQNLALSGTMDGKQARDQAIALKKLMDESDRFGTLFAPFAKCRSAAIDANTSWQGMIFKDARQYSENHMSYQAAAKECAQAAG</sequence>
<name>A0A1H4Y559_9PSED</name>
<keyword evidence="3" id="KW-1185">Reference proteome</keyword>
<protein>
    <submittedName>
        <fullName evidence="2">Uncharacterized protein</fullName>
    </submittedName>
</protein>
<feature type="signal peptide" evidence="1">
    <location>
        <begin position="1"/>
        <end position="19"/>
    </location>
</feature>
<accession>A0A1H4Y559</accession>
<dbReference type="RefSeq" id="WP_092320390.1">
    <property type="nucleotide sequence ID" value="NZ_FNTJ01000002.1"/>
</dbReference>
<evidence type="ECO:0000313" key="2">
    <source>
        <dbReference type="EMBL" id="SED12480.1"/>
    </source>
</evidence>
<dbReference type="Proteomes" id="UP000198982">
    <property type="component" value="Unassembled WGS sequence"/>
</dbReference>
<gene>
    <name evidence="2" type="ORF">SAMN05216178_6333</name>
</gene>
<proteinExistence type="predicted"/>